<evidence type="ECO:0000259" key="4">
    <source>
        <dbReference type="Pfam" id="PF00534"/>
    </source>
</evidence>
<dbReference type="PANTHER" id="PTHR45947:SF3">
    <property type="entry name" value="SULFOQUINOVOSYL TRANSFERASE SQD2"/>
    <property type="match status" value="1"/>
</dbReference>
<organism evidence="6 7">
    <name type="scientific">Gordonia jinghuaiqii</name>
    <dbReference type="NCBI Taxonomy" id="2758710"/>
    <lineage>
        <taxon>Bacteria</taxon>
        <taxon>Bacillati</taxon>
        <taxon>Actinomycetota</taxon>
        <taxon>Actinomycetes</taxon>
        <taxon>Mycobacteriales</taxon>
        <taxon>Gordoniaceae</taxon>
        <taxon>Gordonia</taxon>
    </lineage>
</organism>
<dbReference type="Gene3D" id="3.40.50.2000">
    <property type="entry name" value="Glycogen Phosphorylase B"/>
    <property type="match status" value="2"/>
</dbReference>
<dbReference type="GO" id="GO:1901137">
    <property type="term" value="P:carbohydrate derivative biosynthetic process"/>
    <property type="evidence" value="ECO:0007669"/>
    <property type="project" value="UniProtKB-ARBA"/>
</dbReference>
<gene>
    <name evidence="6" type="ORF">H1R19_01320</name>
</gene>
<dbReference type="PANTHER" id="PTHR45947">
    <property type="entry name" value="SULFOQUINOVOSYL TRANSFERASE SQD2"/>
    <property type="match status" value="1"/>
</dbReference>
<feature type="region of interest" description="Disordered" evidence="3">
    <location>
        <begin position="417"/>
        <end position="437"/>
    </location>
</feature>
<name>A0A7D7LYJ7_9ACTN</name>
<dbReference type="InterPro" id="IPR001296">
    <property type="entry name" value="Glyco_trans_1"/>
</dbReference>
<evidence type="ECO:0000256" key="3">
    <source>
        <dbReference type="SAM" id="MobiDB-lite"/>
    </source>
</evidence>
<keyword evidence="2 6" id="KW-0808">Transferase</keyword>
<keyword evidence="1" id="KW-0328">Glycosyltransferase</keyword>
<proteinExistence type="predicted"/>
<feature type="domain" description="Glycosyl transferase family 1" evidence="4">
    <location>
        <begin position="215"/>
        <end position="378"/>
    </location>
</feature>
<evidence type="ECO:0000313" key="6">
    <source>
        <dbReference type="EMBL" id="QMT01874.1"/>
    </source>
</evidence>
<dbReference type="CDD" id="cd03794">
    <property type="entry name" value="GT4_WbuB-like"/>
    <property type="match status" value="1"/>
</dbReference>
<dbReference type="RefSeq" id="WP_219850368.1">
    <property type="nucleotide sequence ID" value="NZ_CP059491.1"/>
</dbReference>
<protein>
    <submittedName>
        <fullName evidence="6">Glycosyltransferase</fullName>
    </submittedName>
</protein>
<dbReference type="GO" id="GO:1903509">
    <property type="term" value="P:liposaccharide metabolic process"/>
    <property type="evidence" value="ECO:0007669"/>
    <property type="project" value="UniProtKB-ARBA"/>
</dbReference>
<evidence type="ECO:0000313" key="7">
    <source>
        <dbReference type="Proteomes" id="UP000515663"/>
    </source>
</evidence>
<feature type="domain" description="Glycosyltransferase subfamily 4-like N-terminal" evidence="5">
    <location>
        <begin position="15"/>
        <end position="197"/>
    </location>
</feature>
<dbReference type="GO" id="GO:0016758">
    <property type="term" value="F:hexosyltransferase activity"/>
    <property type="evidence" value="ECO:0007669"/>
    <property type="project" value="TreeGrafter"/>
</dbReference>
<dbReference type="AlphaFoldDB" id="A0A7D7LYJ7"/>
<evidence type="ECO:0000256" key="1">
    <source>
        <dbReference type="ARBA" id="ARBA00022676"/>
    </source>
</evidence>
<dbReference type="InterPro" id="IPR050194">
    <property type="entry name" value="Glycosyltransferase_grp1"/>
</dbReference>
<evidence type="ECO:0000259" key="5">
    <source>
        <dbReference type="Pfam" id="PF13579"/>
    </source>
</evidence>
<dbReference type="SUPFAM" id="SSF53756">
    <property type="entry name" value="UDP-Glycosyltransferase/glycogen phosphorylase"/>
    <property type="match status" value="1"/>
</dbReference>
<dbReference type="Pfam" id="PF13579">
    <property type="entry name" value="Glyco_trans_4_4"/>
    <property type="match status" value="1"/>
</dbReference>
<dbReference type="InterPro" id="IPR028098">
    <property type="entry name" value="Glyco_trans_4-like_N"/>
</dbReference>
<dbReference type="Proteomes" id="UP000515663">
    <property type="component" value="Chromosome"/>
</dbReference>
<dbReference type="EMBL" id="CP059491">
    <property type="protein sequence ID" value="QMT01874.1"/>
    <property type="molecule type" value="Genomic_DNA"/>
</dbReference>
<dbReference type="Pfam" id="PF00534">
    <property type="entry name" value="Glycos_transf_1"/>
    <property type="match status" value="1"/>
</dbReference>
<accession>A0A7D7LYJ7</accession>
<keyword evidence="7" id="KW-1185">Reference proteome</keyword>
<reference evidence="7" key="1">
    <citation type="submission" date="2020-07" db="EMBL/GenBank/DDBJ databases">
        <title>novel species isolated from the respiratory tract of Marmot.</title>
        <authorList>
            <person name="Zhang G."/>
        </authorList>
    </citation>
    <scope>NUCLEOTIDE SEQUENCE [LARGE SCALE GENOMIC DNA]</scope>
    <source>
        <strain evidence="7">686</strain>
    </source>
</reference>
<sequence>MRILLTGINYAPEVTGIAPYTTGLAEGLAERGHQVDVVTGLPHYPEWRVADGWGSESGSTSTRNSVGIRRIHHHVPSVPSLKGRLRMEVSFGLHAVAARAPRPDLVLAVTPALIASAMVIARARVRGVPAGLIVQDLYGLGVRETGSAFGPAASSVSRFEATVFRRASGVAVIHDHFRDSVVEMGVDKEHVTVIRNWSHFTPAGTKRVSAEMSRRTRHAYGWREDEIVVLHAGNMGLKQGLDNVIEAARLADARNLPVRFVLVGDGNQRARLQEMAGGGGHLDMIDPLPEEEFRAIVAAADLLLVNELPGVREMAVPSKLTTYFAAAHPVIGAVDANGVTAGEIFSSGAGTVVPPGDPCALVEEACRLGHDEDQCTEFAACGPAYAHKVLSVRSAIDQYAEWCERLASQRGRASASVAYSPGAQQPSAATDPAGRWL</sequence>
<dbReference type="KEGG" id="gji:H1R19_01320"/>
<evidence type="ECO:0000256" key="2">
    <source>
        <dbReference type="ARBA" id="ARBA00022679"/>
    </source>
</evidence>